<organism evidence="3 4">
    <name type="scientific">Halopenitus salinus</name>
    <dbReference type="NCBI Taxonomy" id="1198295"/>
    <lineage>
        <taxon>Archaea</taxon>
        <taxon>Methanobacteriati</taxon>
        <taxon>Methanobacteriota</taxon>
        <taxon>Stenosarchaea group</taxon>
        <taxon>Halobacteria</taxon>
        <taxon>Halobacteriales</taxon>
        <taxon>Haloferacaceae</taxon>
        <taxon>Halopenitus</taxon>
    </lineage>
</organism>
<dbReference type="EMBL" id="JBHSXL010000008">
    <property type="protein sequence ID" value="MFC6892602.1"/>
    <property type="molecule type" value="Genomic_DNA"/>
</dbReference>
<feature type="domain" description="UspA" evidence="2">
    <location>
        <begin position="1"/>
        <end position="137"/>
    </location>
</feature>
<name>A0ABD5UZ54_9EURY</name>
<evidence type="ECO:0000256" key="1">
    <source>
        <dbReference type="ARBA" id="ARBA00008791"/>
    </source>
</evidence>
<dbReference type="PANTHER" id="PTHR46268:SF24">
    <property type="entry name" value="UNIVERSAL STRESS PROTEIN"/>
    <property type="match status" value="1"/>
</dbReference>
<evidence type="ECO:0000313" key="4">
    <source>
        <dbReference type="Proteomes" id="UP001596296"/>
    </source>
</evidence>
<dbReference type="SUPFAM" id="SSF52402">
    <property type="entry name" value="Adenine nucleotide alpha hydrolases-like"/>
    <property type="match status" value="1"/>
</dbReference>
<dbReference type="CDD" id="cd00293">
    <property type="entry name" value="USP-like"/>
    <property type="match status" value="1"/>
</dbReference>
<dbReference type="RefSeq" id="WP_379743096.1">
    <property type="nucleotide sequence ID" value="NZ_JBHSVN010000001.1"/>
</dbReference>
<dbReference type="Proteomes" id="UP001596296">
    <property type="component" value="Unassembled WGS sequence"/>
</dbReference>
<dbReference type="InterPro" id="IPR006016">
    <property type="entry name" value="UspA"/>
</dbReference>
<sequence length="137" mass="14767">MAKRILVPVDGSEESDRAVEFAAEEWPDARITLLHVINPARSVSGAEMGVSGLTEDWYENAERNAETLLSETVERADIDAETLVEVGRPVHTILEAADDFDGIVIGSQGRTGLSRVLLGSVAEGVVRKAEIPVTVVR</sequence>
<protein>
    <submittedName>
        <fullName evidence="3">Universal stress protein</fullName>
    </submittedName>
</protein>
<dbReference type="Pfam" id="PF00582">
    <property type="entry name" value="Usp"/>
    <property type="match status" value="1"/>
</dbReference>
<dbReference type="PANTHER" id="PTHR46268">
    <property type="entry name" value="STRESS RESPONSE PROTEIN NHAX"/>
    <property type="match status" value="1"/>
</dbReference>
<reference evidence="3 4" key="1">
    <citation type="journal article" date="2019" name="Int. J. Syst. Evol. Microbiol.">
        <title>The Global Catalogue of Microorganisms (GCM) 10K type strain sequencing project: providing services to taxonomists for standard genome sequencing and annotation.</title>
        <authorList>
            <consortium name="The Broad Institute Genomics Platform"/>
            <consortium name="The Broad Institute Genome Sequencing Center for Infectious Disease"/>
            <person name="Wu L."/>
            <person name="Ma J."/>
        </authorList>
    </citation>
    <scope>NUCLEOTIDE SEQUENCE [LARGE SCALE GENOMIC DNA]</scope>
    <source>
        <strain evidence="3 4">SKJ47</strain>
    </source>
</reference>
<evidence type="ECO:0000259" key="2">
    <source>
        <dbReference type="Pfam" id="PF00582"/>
    </source>
</evidence>
<dbReference type="AlphaFoldDB" id="A0ABD5UZ54"/>
<accession>A0ABD5UZ54</accession>
<comment type="caution">
    <text evidence="3">The sequence shown here is derived from an EMBL/GenBank/DDBJ whole genome shotgun (WGS) entry which is preliminary data.</text>
</comment>
<proteinExistence type="inferred from homology"/>
<comment type="similarity">
    <text evidence="1">Belongs to the universal stress protein A family.</text>
</comment>
<evidence type="ECO:0000313" key="3">
    <source>
        <dbReference type="EMBL" id="MFC6892602.1"/>
    </source>
</evidence>
<keyword evidence="4" id="KW-1185">Reference proteome</keyword>
<dbReference type="PRINTS" id="PR01438">
    <property type="entry name" value="UNVRSLSTRESS"/>
</dbReference>
<gene>
    <name evidence="3" type="ORF">ACFQE9_08285</name>
</gene>
<dbReference type="Gene3D" id="3.40.50.620">
    <property type="entry name" value="HUPs"/>
    <property type="match status" value="1"/>
</dbReference>
<dbReference type="InterPro" id="IPR006015">
    <property type="entry name" value="Universal_stress_UspA"/>
</dbReference>
<dbReference type="InterPro" id="IPR014729">
    <property type="entry name" value="Rossmann-like_a/b/a_fold"/>
</dbReference>